<feature type="compositionally biased region" description="Basic and acidic residues" evidence="1">
    <location>
        <begin position="251"/>
        <end position="270"/>
    </location>
</feature>
<organism evidence="2 3">
    <name type="scientific">Stylophora pistillata</name>
    <name type="common">Smooth cauliflower coral</name>
    <dbReference type="NCBI Taxonomy" id="50429"/>
    <lineage>
        <taxon>Eukaryota</taxon>
        <taxon>Metazoa</taxon>
        <taxon>Cnidaria</taxon>
        <taxon>Anthozoa</taxon>
        <taxon>Hexacorallia</taxon>
        <taxon>Scleractinia</taxon>
        <taxon>Astrocoeniina</taxon>
        <taxon>Pocilloporidae</taxon>
        <taxon>Stylophora</taxon>
    </lineage>
</organism>
<accession>A0A2B4RHH3</accession>
<proteinExistence type="predicted"/>
<sequence>MSRRTTKKIEFNKRVRDIVSRDSNQLRKTFEKFDKEYASRLAEIQNMQEKVRHSMRNLAQERMQMRPNSEIANFHRGARREGEVEGGKSVHDDRREGSTMMFDNKLQSSVEERIKSNSKASLPGIHNTRSEHLEVPNRASTRVRRFSLPHPPTFLPGGPKESRAFPIPASLPRTGISSSLPREAFVKPSSAKDTLRRKQLQSSETARQRRTDRLSVNDLPISSSRSDYLTSAKGKLSPQLRRKILKAENSLNDKDINSDPDEENKPDQEKSLGNSEITCGSDTPLKKGDDREPKGVIDHNNTRPKILLTRTRSSSLPCDPSQLKDIKLKENLNSDVSEFIGSANHVVSGKRVSSAALPIATHWKENEPVSGPFDELRYCRYLRSSDVED</sequence>
<feature type="region of interest" description="Disordered" evidence="1">
    <location>
        <begin position="116"/>
        <end position="303"/>
    </location>
</feature>
<feature type="compositionally biased region" description="Basic and acidic residues" evidence="1">
    <location>
        <begin position="284"/>
        <end position="301"/>
    </location>
</feature>
<gene>
    <name evidence="2" type="ORF">AWC38_SpisGene19466</name>
</gene>
<dbReference type="AlphaFoldDB" id="A0A2B4RHH3"/>
<evidence type="ECO:0000256" key="1">
    <source>
        <dbReference type="SAM" id="MobiDB-lite"/>
    </source>
</evidence>
<evidence type="ECO:0000313" key="3">
    <source>
        <dbReference type="Proteomes" id="UP000225706"/>
    </source>
</evidence>
<feature type="compositionally biased region" description="Basic and acidic residues" evidence="1">
    <location>
        <begin position="206"/>
        <end position="215"/>
    </location>
</feature>
<feature type="compositionally biased region" description="Polar residues" evidence="1">
    <location>
        <begin position="271"/>
        <end position="281"/>
    </location>
</feature>
<feature type="compositionally biased region" description="Basic and acidic residues" evidence="1">
    <location>
        <begin position="79"/>
        <end position="97"/>
    </location>
</feature>
<comment type="caution">
    <text evidence="2">The sequence shown here is derived from an EMBL/GenBank/DDBJ whole genome shotgun (WGS) entry which is preliminary data.</text>
</comment>
<reference evidence="3" key="1">
    <citation type="journal article" date="2017" name="bioRxiv">
        <title>Comparative analysis of the genomes of Stylophora pistillata and Acropora digitifera provides evidence for extensive differences between species of corals.</title>
        <authorList>
            <person name="Voolstra C.R."/>
            <person name="Li Y."/>
            <person name="Liew Y.J."/>
            <person name="Baumgarten S."/>
            <person name="Zoccola D."/>
            <person name="Flot J.-F."/>
            <person name="Tambutte S."/>
            <person name="Allemand D."/>
            <person name="Aranda M."/>
        </authorList>
    </citation>
    <scope>NUCLEOTIDE SEQUENCE [LARGE SCALE GENOMIC DNA]</scope>
</reference>
<feature type="compositionally biased region" description="Polar residues" evidence="1">
    <location>
        <begin position="220"/>
        <end position="229"/>
    </location>
</feature>
<dbReference type="EMBL" id="LSMT01000560">
    <property type="protein sequence ID" value="PFX16263.1"/>
    <property type="molecule type" value="Genomic_DNA"/>
</dbReference>
<dbReference type="OrthoDB" id="5966127at2759"/>
<evidence type="ECO:0000313" key="2">
    <source>
        <dbReference type="EMBL" id="PFX16263.1"/>
    </source>
</evidence>
<feature type="region of interest" description="Disordered" evidence="1">
    <location>
        <begin position="77"/>
        <end position="102"/>
    </location>
</feature>
<name>A0A2B4RHH3_STYPI</name>
<dbReference type="Proteomes" id="UP000225706">
    <property type="component" value="Unassembled WGS sequence"/>
</dbReference>
<keyword evidence="3" id="KW-1185">Reference proteome</keyword>
<protein>
    <submittedName>
        <fullName evidence="2">Uncharacterized protein</fullName>
    </submittedName>
</protein>